<reference evidence="2 3" key="2">
    <citation type="submission" date="2009-02" db="EMBL/GenBank/DDBJ databases">
        <title>Draft genome sequence of Clostridium methylpentosum (DSM 5476).</title>
        <authorList>
            <person name="Sudarsanam P."/>
            <person name="Ley R."/>
            <person name="Guruge J."/>
            <person name="Turnbaugh P.J."/>
            <person name="Mahowald M."/>
            <person name="Liep D."/>
            <person name="Gordon J."/>
        </authorList>
    </citation>
    <scope>NUCLEOTIDE SEQUENCE [LARGE SCALE GENOMIC DNA]</scope>
    <source>
        <strain evidence="2 3">DSM 5476</strain>
    </source>
</reference>
<gene>
    <name evidence="2" type="ORF">CLOSTMETH_02158</name>
</gene>
<accession>C0EE78</accession>
<feature type="domain" description="Serine aminopeptidase S33" evidence="1">
    <location>
        <begin position="2"/>
        <end position="229"/>
    </location>
</feature>
<evidence type="ECO:0000259" key="1">
    <source>
        <dbReference type="Pfam" id="PF12146"/>
    </source>
</evidence>
<dbReference type="InterPro" id="IPR022742">
    <property type="entry name" value="Hydrolase_4"/>
</dbReference>
<dbReference type="SUPFAM" id="SSF53474">
    <property type="entry name" value="alpha/beta-Hydrolases"/>
    <property type="match status" value="1"/>
</dbReference>
<dbReference type="Gene3D" id="3.40.50.1820">
    <property type="entry name" value="alpha/beta hydrolase"/>
    <property type="match status" value="1"/>
</dbReference>
<dbReference type="HOGENOM" id="CLU_975680_0_0_9"/>
<dbReference type="eggNOG" id="COG2267">
    <property type="taxonomic scope" value="Bacteria"/>
</dbReference>
<dbReference type="STRING" id="537013.CLOSTMETH_02158"/>
<evidence type="ECO:0000313" key="3">
    <source>
        <dbReference type="Proteomes" id="UP000003340"/>
    </source>
</evidence>
<evidence type="ECO:0000313" key="2">
    <source>
        <dbReference type="EMBL" id="EEG30226.1"/>
    </source>
</evidence>
<dbReference type="InterPro" id="IPR029058">
    <property type="entry name" value="AB_hydrolase_fold"/>
</dbReference>
<sequence>MYENFLCGLSERGFNIIGVHYLSHGKSPKIKKNYTMEDMLHNVYDATTYGIENFGENIAIMGSSQGGILAAMAAGRDTRLKAVFPHNIMLTTLKETMSLTKYPAWTHRFMGLIQWGFRVGGKLLPNYKVPGDAYLDYDKVFYSEQAKQDCLNDPMLLPYYPLRFVASLFNADLSCLENGSIQCPVILITAKGDPLFSFDYTNKVFDLIHAPQKELLALELNRHMIFNEDTDTTINALEATLHKYLG</sequence>
<comment type="caution">
    <text evidence="2">The sequence shown here is derived from an EMBL/GenBank/DDBJ whole genome shotgun (WGS) entry which is preliminary data.</text>
</comment>
<reference evidence="2 3" key="1">
    <citation type="submission" date="2009-01" db="EMBL/GenBank/DDBJ databases">
        <authorList>
            <person name="Fulton L."/>
            <person name="Clifton S."/>
            <person name="Fulton B."/>
            <person name="Xu J."/>
            <person name="Minx P."/>
            <person name="Pepin K.H."/>
            <person name="Johnson M."/>
            <person name="Bhonagiri V."/>
            <person name="Nash W.E."/>
            <person name="Mardis E.R."/>
            <person name="Wilson R.K."/>
        </authorList>
    </citation>
    <scope>NUCLEOTIDE SEQUENCE [LARGE SCALE GENOMIC DNA]</scope>
    <source>
        <strain evidence="2 3">DSM 5476</strain>
    </source>
</reference>
<dbReference type="Proteomes" id="UP000003340">
    <property type="component" value="Unassembled WGS sequence"/>
</dbReference>
<dbReference type="EMBL" id="ACEC01000067">
    <property type="protein sequence ID" value="EEG30226.1"/>
    <property type="molecule type" value="Genomic_DNA"/>
</dbReference>
<dbReference type="AlphaFoldDB" id="C0EE78"/>
<dbReference type="Pfam" id="PF12146">
    <property type="entry name" value="Hydrolase_4"/>
    <property type="match status" value="1"/>
</dbReference>
<keyword evidence="3" id="KW-1185">Reference proteome</keyword>
<organism evidence="2 3">
    <name type="scientific">[Clostridium] methylpentosum DSM 5476</name>
    <dbReference type="NCBI Taxonomy" id="537013"/>
    <lineage>
        <taxon>Bacteria</taxon>
        <taxon>Bacillati</taxon>
        <taxon>Bacillota</taxon>
        <taxon>Clostridia</taxon>
        <taxon>Eubacteriales</taxon>
        <taxon>Oscillospiraceae</taxon>
        <taxon>Oscillospiraceae incertae sedis</taxon>
    </lineage>
</organism>
<proteinExistence type="predicted"/>
<protein>
    <recommendedName>
        <fullName evidence="1">Serine aminopeptidase S33 domain-containing protein</fullName>
    </recommendedName>
</protein>
<name>C0EE78_9FIRM</name>